<dbReference type="PANTHER" id="PTHR38589:SF1">
    <property type="entry name" value="BLR0621 PROTEIN"/>
    <property type="match status" value="1"/>
</dbReference>
<evidence type="ECO:0000313" key="3">
    <source>
        <dbReference type="EMBL" id="QTX10997.1"/>
    </source>
</evidence>
<evidence type="ECO:0000313" key="4">
    <source>
        <dbReference type="Proteomes" id="UP000664466"/>
    </source>
</evidence>
<evidence type="ECO:0000313" key="2">
    <source>
        <dbReference type="EMBL" id="MBO0613583.1"/>
    </source>
</evidence>
<dbReference type="Proteomes" id="UP000664466">
    <property type="component" value="Unassembled WGS sequence"/>
</dbReference>
<protein>
    <submittedName>
        <fullName evidence="3">L,D-transpeptidase family protein</fullName>
    </submittedName>
</protein>
<dbReference type="EMBL" id="JAFMPM010000006">
    <property type="protein sequence ID" value="MBO0613583.1"/>
    <property type="molecule type" value="Genomic_DNA"/>
</dbReference>
<dbReference type="EMBL" id="CP072748">
    <property type="protein sequence ID" value="QTX10997.1"/>
    <property type="molecule type" value="Genomic_DNA"/>
</dbReference>
<sequence length="248" mass="27594">MPVFLLWLFYLTACSPSLEQQLDHLKLPAATTQLLLVTTLDWETSTASLQRLEKRDRHWRLVGDSIPVRVGRNGLGWGVGLHVDGLLGVQKIEGDGKAPAGVFPLGTVFGYADSPPLGVKMPYRAAGERDYFIDAVDSPDYNRWRSIPLMQTNDPKQYWHSFERMLRDDHQYELGMIVGHNLFPTTVGRGSAIFLHVWLNAETATSGCTAMAKADLLSVLKWLKPTANPLLLQAPADQVAGLRFPEAQ</sequence>
<accession>A0A8B0SMQ8</accession>
<dbReference type="AlphaFoldDB" id="A0A8B0SMQ8"/>
<dbReference type="PANTHER" id="PTHR38589">
    <property type="entry name" value="BLR0621 PROTEIN"/>
    <property type="match status" value="1"/>
</dbReference>
<name>A0A8B0SMQ8_9GAMM</name>
<dbReference type="GO" id="GO:0016740">
    <property type="term" value="F:transferase activity"/>
    <property type="evidence" value="ECO:0007669"/>
    <property type="project" value="InterPro"/>
</dbReference>
<dbReference type="Pfam" id="PF03734">
    <property type="entry name" value="YkuD"/>
    <property type="match status" value="1"/>
</dbReference>
<reference evidence="3" key="2">
    <citation type="submission" date="2021-04" db="EMBL/GenBank/DDBJ databases">
        <title>Complete Genome and methylome analysis of Thiothrix fructosivorans ATCC 49748.</title>
        <authorList>
            <person name="Fomenkov A."/>
            <person name="Sun L."/>
            <person name="Vincze T."/>
            <person name="Grabovich M.Y."/>
            <person name="Roberts R.J."/>
        </authorList>
    </citation>
    <scope>NUCLEOTIDE SEQUENCE</scope>
    <source>
        <strain evidence="3">ATCC 49748</strain>
    </source>
</reference>
<organism evidence="3">
    <name type="scientific">Thiothrix fructosivorans</name>
    <dbReference type="NCBI Taxonomy" id="111770"/>
    <lineage>
        <taxon>Bacteria</taxon>
        <taxon>Pseudomonadati</taxon>
        <taxon>Pseudomonadota</taxon>
        <taxon>Gammaproteobacteria</taxon>
        <taxon>Thiotrichales</taxon>
        <taxon>Thiotrichaceae</taxon>
        <taxon>Thiothrix</taxon>
    </lineage>
</organism>
<keyword evidence="4" id="KW-1185">Reference proteome</keyword>
<dbReference type="InterPro" id="IPR005490">
    <property type="entry name" value="LD_TPept_cat_dom"/>
</dbReference>
<reference evidence="2 4" key="1">
    <citation type="submission" date="2021-03" db="EMBL/GenBank/DDBJ databases">
        <title>Draft genome and methylome analysis of Thiotrix fructosivoruns ATCC 49748.</title>
        <authorList>
            <person name="Fomenkov A."/>
            <person name="Grabovich M.Y."/>
            <person name="Roberts R.J."/>
        </authorList>
    </citation>
    <scope>NUCLEOTIDE SEQUENCE [LARGE SCALE GENOMIC DNA]</scope>
    <source>
        <strain evidence="2 4">ATCC 49748</strain>
    </source>
</reference>
<proteinExistence type="predicted"/>
<gene>
    <name evidence="3" type="ORF">J1836_001075</name>
    <name evidence="2" type="ORF">J1836_11740</name>
</gene>
<evidence type="ECO:0000259" key="1">
    <source>
        <dbReference type="Pfam" id="PF03734"/>
    </source>
</evidence>
<feature type="domain" description="L,D-TPase catalytic" evidence="1">
    <location>
        <begin position="66"/>
        <end position="225"/>
    </location>
</feature>